<dbReference type="SUPFAM" id="SSF81660">
    <property type="entry name" value="Metal cation-transporting ATPase, ATP-binding domain N"/>
    <property type="match status" value="1"/>
</dbReference>
<keyword evidence="4 13" id="KW-0812">Transmembrane</keyword>
<dbReference type="Gene3D" id="3.40.1110.10">
    <property type="entry name" value="Calcium-transporting ATPase, cytoplasmic domain N"/>
    <property type="match status" value="1"/>
</dbReference>
<dbReference type="Gene3D" id="2.70.150.10">
    <property type="entry name" value="Calcium-transporting ATPase, cytoplasmic transduction domain A"/>
    <property type="match status" value="1"/>
</dbReference>
<comment type="subcellular location">
    <subcellularLocation>
        <location evidence="1 13">Membrane</location>
        <topology evidence="1 13">Multi-pass membrane protein</topology>
    </subcellularLocation>
</comment>
<keyword evidence="7 13" id="KW-0067">ATP-binding</keyword>
<keyword evidence="3" id="KW-0597">Phosphoprotein</keyword>
<keyword evidence="11 13" id="KW-0472">Membrane</keyword>
<dbReference type="OrthoDB" id="48943at2759"/>
<dbReference type="PANTHER" id="PTHR45630">
    <property type="entry name" value="CATION-TRANSPORTING ATPASE-RELATED"/>
    <property type="match status" value="1"/>
</dbReference>
<dbReference type="InterPro" id="IPR059000">
    <property type="entry name" value="ATPase_P-type_domA"/>
</dbReference>
<keyword evidence="8 13" id="KW-0460">Magnesium</keyword>
<dbReference type="GO" id="GO:0015203">
    <property type="term" value="F:polyamine transmembrane transporter activity"/>
    <property type="evidence" value="ECO:0007669"/>
    <property type="project" value="TreeGrafter"/>
</dbReference>
<organism evidence="18">
    <name type="scientific">Hydatigena taeniaeformis</name>
    <name type="common">Feline tapeworm</name>
    <name type="synonym">Taenia taeniaeformis</name>
    <dbReference type="NCBI Taxonomy" id="6205"/>
    <lineage>
        <taxon>Eukaryota</taxon>
        <taxon>Metazoa</taxon>
        <taxon>Spiralia</taxon>
        <taxon>Lophotrochozoa</taxon>
        <taxon>Platyhelminthes</taxon>
        <taxon>Cestoda</taxon>
        <taxon>Eucestoda</taxon>
        <taxon>Cyclophyllidea</taxon>
        <taxon>Taeniidae</taxon>
        <taxon>Hydatigera</taxon>
    </lineage>
</organism>
<dbReference type="InterPro" id="IPR008250">
    <property type="entry name" value="ATPase_P-typ_transduc_dom_A_sf"/>
</dbReference>
<dbReference type="AlphaFoldDB" id="A0A0R3X8P0"/>
<evidence type="ECO:0000256" key="1">
    <source>
        <dbReference type="ARBA" id="ARBA00004141"/>
    </source>
</evidence>
<dbReference type="InterPro" id="IPR006544">
    <property type="entry name" value="P-type_TPase_V"/>
</dbReference>
<dbReference type="EC" id="7.2.2.-" evidence="13"/>
<comment type="catalytic activity">
    <reaction evidence="12 13">
        <text>ATP + H2O = ADP + phosphate + H(+)</text>
        <dbReference type="Rhea" id="RHEA:13065"/>
        <dbReference type="ChEBI" id="CHEBI:15377"/>
        <dbReference type="ChEBI" id="CHEBI:15378"/>
        <dbReference type="ChEBI" id="CHEBI:30616"/>
        <dbReference type="ChEBI" id="CHEBI:43474"/>
        <dbReference type="ChEBI" id="CHEBI:456216"/>
    </reaction>
</comment>
<dbReference type="Pfam" id="PF00122">
    <property type="entry name" value="E1-E2_ATPase"/>
    <property type="match status" value="1"/>
</dbReference>
<feature type="transmembrane region" description="Helical" evidence="13">
    <location>
        <begin position="384"/>
        <end position="406"/>
    </location>
</feature>
<dbReference type="InterPro" id="IPR036412">
    <property type="entry name" value="HAD-like_sf"/>
</dbReference>
<evidence type="ECO:0000256" key="8">
    <source>
        <dbReference type="ARBA" id="ARBA00022842"/>
    </source>
</evidence>
<dbReference type="GO" id="GO:0046872">
    <property type="term" value="F:metal ion binding"/>
    <property type="evidence" value="ECO:0007669"/>
    <property type="project" value="UniProtKB-UniRule"/>
</dbReference>
<dbReference type="Proteomes" id="UP000274429">
    <property type="component" value="Unassembled WGS sequence"/>
</dbReference>
<evidence type="ECO:0000259" key="15">
    <source>
        <dbReference type="Pfam" id="PF12409"/>
    </source>
</evidence>
<protein>
    <recommendedName>
        <fullName evidence="13">Cation-transporting ATPase</fullName>
        <ecNumber evidence="13">7.2.2.-</ecNumber>
    </recommendedName>
</protein>
<dbReference type="InterPro" id="IPR047819">
    <property type="entry name" value="P5A-ATPase_N"/>
</dbReference>
<keyword evidence="5 13" id="KW-0479">Metal-binding</keyword>
<feature type="transmembrane region" description="Helical" evidence="13">
    <location>
        <begin position="139"/>
        <end position="163"/>
    </location>
</feature>
<feature type="transmembrane region" description="Helical" evidence="13">
    <location>
        <begin position="25"/>
        <end position="44"/>
    </location>
</feature>
<feature type="domain" description="P-type ATPase A" evidence="14">
    <location>
        <begin position="207"/>
        <end position="333"/>
    </location>
</feature>
<evidence type="ECO:0000256" key="4">
    <source>
        <dbReference type="ARBA" id="ARBA00022692"/>
    </source>
</evidence>
<dbReference type="Pfam" id="PF13246">
    <property type="entry name" value="Cation_ATPase"/>
    <property type="match status" value="1"/>
</dbReference>
<proteinExistence type="inferred from homology"/>
<comment type="caution">
    <text evidence="13">Lacks conserved residue(s) required for the propagation of feature annotation.</text>
</comment>
<name>A0A0R3X8P0_HYDTA</name>
<dbReference type="GO" id="GO:0005524">
    <property type="term" value="F:ATP binding"/>
    <property type="evidence" value="ECO:0007669"/>
    <property type="project" value="UniProtKB-UniRule"/>
</dbReference>
<dbReference type="NCBIfam" id="TIGR01494">
    <property type="entry name" value="ATPase_P-type"/>
    <property type="match status" value="1"/>
</dbReference>
<dbReference type="SUPFAM" id="SSF81665">
    <property type="entry name" value="Calcium ATPase, transmembrane domain M"/>
    <property type="match status" value="1"/>
</dbReference>
<evidence type="ECO:0000256" key="9">
    <source>
        <dbReference type="ARBA" id="ARBA00022967"/>
    </source>
</evidence>
<feature type="transmembrane region" description="Helical" evidence="13">
    <location>
        <begin position="350"/>
        <end position="372"/>
    </location>
</feature>
<dbReference type="InterPro" id="IPR023299">
    <property type="entry name" value="ATPase_P-typ_cyto_dom_N"/>
</dbReference>
<evidence type="ECO:0000256" key="5">
    <source>
        <dbReference type="ARBA" id="ARBA00022723"/>
    </source>
</evidence>
<dbReference type="STRING" id="6205.A0A0R3X8P0"/>
<dbReference type="GO" id="GO:0016887">
    <property type="term" value="F:ATP hydrolysis activity"/>
    <property type="evidence" value="ECO:0007669"/>
    <property type="project" value="InterPro"/>
</dbReference>
<evidence type="ECO:0000256" key="10">
    <source>
        <dbReference type="ARBA" id="ARBA00022989"/>
    </source>
</evidence>
<evidence type="ECO:0000256" key="2">
    <source>
        <dbReference type="ARBA" id="ARBA00006000"/>
    </source>
</evidence>
<dbReference type="EMBL" id="UYWX01021144">
    <property type="protein sequence ID" value="VDM34872.1"/>
    <property type="molecule type" value="Genomic_DNA"/>
</dbReference>
<reference evidence="18" key="1">
    <citation type="submission" date="2017-02" db="UniProtKB">
        <authorList>
            <consortium name="WormBaseParasite"/>
        </authorList>
    </citation>
    <scope>IDENTIFICATION</scope>
</reference>
<accession>A0A0R3X8P0</accession>
<keyword evidence="6 13" id="KW-0547">Nucleotide-binding</keyword>
<sequence length="734" mass="82559">MDDCSPHYDEILELVGYRRNRLKTLAVWIAMALSGFTLAFLFYWRRDYWVALTHTKVNVSQAEVILLRSASFGTDISDVYVQSLLTNRTHLYKYLEDDHASETSPLFSVKDHNSVKFFFYRNLKYIWYSDKNIFSPIRYCITIVAFCQILSPFYIFQIFSVMLWMSSEYYFYASVILILSATSVILSTLSCRKNERQLRDKVKMAETVFVLRGVESKPIEIPSVNLVPGDVVCIPPFGCELVADMLLISGSCTVNEANLNGESVPQMKSAITELATPTTDEDRKIDIRRLARHVLFSGTRVLQARESFEGSLVKAVVLRTGFLTVKGDLVRAILHPKPLDVDFNIDSFRFLSIMAVIAIAGFIYTCIVLQHYNLGVGAMIRKSLDIFTIVVPPALPSVMTTGLYLAQLRLRKLNIFCINPSAINIAGTLNTIVFDKTGTLTEEYMSVKGVWKGGPCLESHALSRVDQIANQPGPLSAVLAACHSLTVDPSTCEIVGDPLDRIIFTSTNWALQERDLEKVGTRFTSPIQAVICNSRIDSSSPWQQLGILRHFPFSSTAQRQSVVVETVGKKGEIAVLTKGAPEAIAKHCKPHTLPQDFDEKLAYFSKQVRLITSAFIHLLLDKLANLDFHEYSRFQGHRVLALAWKSISSAMLNDNSDEKVSAWTTVYQFQRRDYFECDLHFLGLVVLDNPVKSESEPTIRELLNANFRVIMATGVPAGYTSSICKFINSVNLHF</sequence>
<evidence type="ECO:0000256" key="3">
    <source>
        <dbReference type="ARBA" id="ARBA00022553"/>
    </source>
</evidence>
<evidence type="ECO:0000256" key="13">
    <source>
        <dbReference type="RuleBase" id="RU362082"/>
    </source>
</evidence>
<gene>
    <name evidence="16" type="ORF">TTAC_LOCUS9900</name>
</gene>
<dbReference type="InterPro" id="IPR018303">
    <property type="entry name" value="ATPase_P-typ_P_site"/>
</dbReference>
<dbReference type="FunFam" id="1.20.1110.10:FF:000023">
    <property type="entry name" value="Cation-transporting ATPase"/>
    <property type="match status" value="1"/>
</dbReference>
<evidence type="ECO:0000256" key="6">
    <source>
        <dbReference type="ARBA" id="ARBA00022741"/>
    </source>
</evidence>
<evidence type="ECO:0000313" key="17">
    <source>
        <dbReference type="Proteomes" id="UP000274429"/>
    </source>
</evidence>
<dbReference type="PRINTS" id="PR00121">
    <property type="entry name" value="NAKATPASE"/>
</dbReference>
<reference evidence="16 17" key="2">
    <citation type="submission" date="2018-11" db="EMBL/GenBank/DDBJ databases">
        <authorList>
            <consortium name="Pathogen Informatics"/>
        </authorList>
    </citation>
    <scope>NUCLEOTIDE SEQUENCE [LARGE SCALE GENOMIC DNA]</scope>
</reference>
<dbReference type="PROSITE" id="PS00154">
    <property type="entry name" value="ATPASE_E1_E2"/>
    <property type="match status" value="1"/>
</dbReference>
<evidence type="ECO:0000313" key="16">
    <source>
        <dbReference type="EMBL" id="VDM34872.1"/>
    </source>
</evidence>
<dbReference type="InterPro" id="IPR023298">
    <property type="entry name" value="ATPase_P-typ_TM_dom_sf"/>
</dbReference>
<dbReference type="Pfam" id="PF12409">
    <property type="entry name" value="P5-ATPase"/>
    <property type="match status" value="1"/>
</dbReference>
<comment type="similarity">
    <text evidence="2 13">Belongs to the cation transport ATPase (P-type) (TC 3.A.3) family. Type V subfamily.</text>
</comment>
<keyword evidence="17" id="KW-1185">Reference proteome</keyword>
<dbReference type="SUPFAM" id="SSF81653">
    <property type="entry name" value="Calcium ATPase, transduction domain A"/>
    <property type="match status" value="1"/>
</dbReference>
<keyword evidence="10 13" id="KW-1133">Transmembrane helix</keyword>
<dbReference type="GO" id="GO:0016020">
    <property type="term" value="C:membrane"/>
    <property type="evidence" value="ECO:0007669"/>
    <property type="project" value="UniProtKB-SubCell"/>
</dbReference>
<evidence type="ECO:0000259" key="14">
    <source>
        <dbReference type="Pfam" id="PF00122"/>
    </source>
</evidence>
<dbReference type="SUPFAM" id="SSF56784">
    <property type="entry name" value="HAD-like"/>
    <property type="match status" value="1"/>
</dbReference>
<feature type="transmembrane region" description="Helical" evidence="13">
    <location>
        <begin position="169"/>
        <end position="189"/>
    </location>
</feature>
<feature type="domain" description="P5B-type ATPase N-terminal" evidence="15">
    <location>
        <begin position="10"/>
        <end position="127"/>
    </location>
</feature>
<dbReference type="WBParaSite" id="TTAC_0000991501-mRNA-1">
    <property type="protein sequence ID" value="TTAC_0000991501-mRNA-1"/>
    <property type="gene ID" value="TTAC_0000991501"/>
</dbReference>
<dbReference type="GO" id="GO:0140358">
    <property type="term" value="F:P-type transmembrane transporter activity"/>
    <property type="evidence" value="ECO:0007669"/>
    <property type="project" value="InterPro"/>
</dbReference>
<dbReference type="GO" id="GO:0006874">
    <property type="term" value="P:intracellular calcium ion homeostasis"/>
    <property type="evidence" value="ECO:0007669"/>
    <property type="project" value="TreeGrafter"/>
</dbReference>
<evidence type="ECO:0000256" key="12">
    <source>
        <dbReference type="ARBA" id="ARBA00049360"/>
    </source>
</evidence>
<keyword evidence="9 13" id="KW-1278">Translocase</keyword>
<dbReference type="PANTHER" id="PTHR45630:SF8">
    <property type="entry name" value="CATION-TRANSPORTING ATPASE"/>
    <property type="match status" value="1"/>
</dbReference>
<dbReference type="InterPro" id="IPR001757">
    <property type="entry name" value="P_typ_ATPase"/>
</dbReference>
<evidence type="ECO:0000313" key="18">
    <source>
        <dbReference type="WBParaSite" id="TTAC_0000991501-mRNA-1"/>
    </source>
</evidence>
<evidence type="ECO:0000256" key="11">
    <source>
        <dbReference type="ARBA" id="ARBA00023136"/>
    </source>
</evidence>
<dbReference type="PRINTS" id="PR00119">
    <property type="entry name" value="CATATPASE"/>
</dbReference>
<evidence type="ECO:0000256" key="7">
    <source>
        <dbReference type="ARBA" id="ARBA00022840"/>
    </source>
</evidence>
<dbReference type="GO" id="GO:0019829">
    <property type="term" value="F:ATPase-coupled monoatomic cation transmembrane transporter activity"/>
    <property type="evidence" value="ECO:0007669"/>
    <property type="project" value="UniProtKB-UniRule"/>
</dbReference>